<dbReference type="InterPro" id="IPR023606">
    <property type="entry name" value="CoA-Trfase_III_dom_1_sf"/>
</dbReference>
<gene>
    <name evidence="1" type="ORF">OQ273_13245</name>
</gene>
<dbReference type="InterPro" id="IPR003673">
    <property type="entry name" value="CoA-Trfase_fam_III"/>
</dbReference>
<accession>A0A9X3UJ16</accession>
<protein>
    <submittedName>
        <fullName evidence="1">CoA transferase</fullName>
    </submittedName>
</protein>
<proteinExistence type="predicted"/>
<keyword evidence="2" id="KW-1185">Reference proteome</keyword>
<organism evidence="1 2">
    <name type="scientific">Hoeflea prorocentri</name>
    <dbReference type="NCBI Taxonomy" id="1922333"/>
    <lineage>
        <taxon>Bacteria</taxon>
        <taxon>Pseudomonadati</taxon>
        <taxon>Pseudomonadota</taxon>
        <taxon>Alphaproteobacteria</taxon>
        <taxon>Hyphomicrobiales</taxon>
        <taxon>Rhizobiaceae</taxon>
        <taxon>Hoeflea</taxon>
    </lineage>
</organism>
<dbReference type="Proteomes" id="UP001151234">
    <property type="component" value="Unassembled WGS sequence"/>
</dbReference>
<comment type="caution">
    <text evidence="1">The sequence shown here is derived from an EMBL/GenBank/DDBJ whole genome shotgun (WGS) entry which is preliminary data.</text>
</comment>
<evidence type="ECO:0000313" key="2">
    <source>
        <dbReference type="Proteomes" id="UP001151234"/>
    </source>
</evidence>
<keyword evidence="1" id="KW-0808">Transferase</keyword>
<dbReference type="Gene3D" id="3.40.50.10540">
    <property type="entry name" value="Crotonobetainyl-coa:carnitine coa-transferase, domain 1"/>
    <property type="match status" value="1"/>
</dbReference>
<name>A0A9X3UJ16_9HYPH</name>
<dbReference type="AlphaFoldDB" id="A0A9X3UJ16"/>
<dbReference type="EMBL" id="JAPJZI010000001">
    <property type="protein sequence ID" value="MDA5399543.1"/>
    <property type="molecule type" value="Genomic_DNA"/>
</dbReference>
<dbReference type="Pfam" id="PF02515">
    <property type="entry name" value="CoA_transf_3"/>
    <property type="match status" value="1"/>
</dbReference>
<dbReference type="GO" id="GO:0016740">
    <property type="term" value="F:transferase activity"/>
    <property type="evidence" value="ECO:0007669"/>
    <property type="project" value="UniProtKB-KW"/>
</dbReference>
<evidence type="ECO:0000313" key="1">
    <source>
        <dbReference type="EMBL" id="MDA5399543.1"/>
    </source>
</evidence>
<dbReference type="InterPro" id="IPR050509">
    <property type="entry name" value="CoA-transferase_III"/>
</dbReference>
<dbReference type="SUPFAM" id="SSF89796">
    <property type="entry name" value="CoA-transferase family III (CaiB/BaiF)"/>
    <property type="match status" value="2"/>
</dbReference>
<dbReference type="PANTHER" id="PTHR48228">
    <property type="entry name" value="SUCCINYL-COA--D-CITRAMALATE COA-TRANSFERASE"/>
    <property type="match status" value="1"/>
</dbReference>
<dbReference type="PANTHER" id="PTHR48228:SF4">
    <property type="entry name" value="BLR3030 PROTEIN"/>
    <property type="match status" value="1"/>
</dbReference>
<dbReference type="RefSeq" id="WP_267990972.1">
    <property type="nucleotide sequence ID" value="NZ_JAPJZI010000001.1"/>
</dbReference>
<sequence length="451" mass="48885">MTLPLLKEIRAAFPQTDLQDITTSAEGELPSCFAVSDLSVATVGMAGLKLAQFAAGDTAAPAVTVDRRLASFWFDMTLRPQGWTIPSPWDPIAGDYRAKDGWIRLHTNAPHHRNAALHILGTGSDREAVGRAVQSWTAGDLEAAVIEAGGCAAEMRSLEDWGAHPQGKAIADEPLIIWQSRNGERTNRQPIPAARPLDGLRILDLTRVLAGPVASRFLAAYGADVLRIDPPEWDEPGVVPEVTLGKRCAELDLKSRACRMVFEGLLGEADVLLHGYRPGALPNLGYDSRTLTRINPALIDVSLSAYGWSGPWSARRGFDSLVQMSCGIAHHGMTVSGADRPIPLPVQALDHATGYLLAAAVLQALDTRARSGEICSARLSLARVAHLLSRTRRPAISGSIEPETRDDIDPRTEATHWGDAKRIRFPLTIEGIDHDWEYPAGALRSTKPGWR</sequence>
<reference evidence="1" key="1">
    <citation type="submission" date="2022-11" db="EMBL/GenBank/DDBJ databases">
        <title>Draft genome sequence of Hoeflea poritis E7-10 and Hoeflea prorocentri PM5-8, separated from scleractinian coral Porites lutea and marine dinoflagellate.</title>
        <authorList>
            <person name="Zhang G."/>
            <person name="Wei Q."/>
            <person name="Cai L."/>
        </authorList>
    </citation>
    <scope>NUCLEOTIDE SEQUENCE</scope>
    <source>
        <strain evidence="1">PM5-8</strain>
    </source>
</reference>